<organism evidence="1">
    <name type="scientific">marine metagenome</name>
    <dbReference type="NCBI Taxonomy" id="408172"/>
    <lineage>
        <taxon>unclassified sequences</taxon>
        <taxon>metagenomes</taxon>
        <taxon>ecological metagenomes</taxon>
    </lineage>
</organism>
<dbReference type="GO" id="GO:0045151">
    <property type="term" value="P:acetoin biosynthetic process"/>
    <property type="evidence" value="ECO:0007669"/>
    <property type="project" value="InterPro"/>
</dbReference>
<name>A0A382DIS0_9ZZZZ</name>
<proteinExistence type="predicted"/>
<sequence>MKIPHYKLLLFVLLIIASNACTTIENPKVEIYGALFEMMHQGNLSTRIDLNSLKEKKHTYGLGALTDLKGEILIMDSNVFISSETNNGDINISNSYNHQAALFVQSQVSKWQSIELPSFVHTVTKLEDYIESEAKRYGLDIEKPLPFIISGVIPDVKWHIINWPEGDTEHTHIKHINSGLSGHLKDTSMKILGFYSKHHKAIFTHHTTNVHMHFLTNDKKISGHIDEISFDGNQQLFFPN</sequence>
<dbReference type="UniPathway" id="UPA00626">
    <property type="reaction ID" value="UER00678"/>
</dbReference>
<accession>A0A382DIS0</accession>
<dbReference type="SUPFAM" id="SSF117856">
    <property type="entry name" value="AF0104/ALDC/Ptd012-like"/>
    <property type="match status" value="1"/>
</dbReference>
<reference evidence="1" key="1">
    <citation type="submission" date="2018-05" db="EMBL/GenBank/DDBJ databases">
        <authorList>
            <person name="Lanie J.A."/>
            <person name="Ng W.-L."/>
            <person name="Kazmierczak K.M."/>
            <person name="Andrzejewski T.M."/>
            <person name="Davidsen T.M."/>
            <person name="Wayne K.J."/>
            <person name="Tettelin H."/>
            <person name="Glass J.I."/>
            <person name="Rusch D."/>
            <person name="Podicherti R."/>
            <person name="Tsui H.-C.T."/>
            <person name="Winkler M.E."/>
        </authorList>
    </citation>
    <scope>NUCLEOTIDE SEQUENCE</scope>
</reference>
<dbReference type="AlphaFoldDB" id="A0A382DIS0"/>
<gene>
    <name evidence="1" type="ORF">METZ01_LOCUS191019</name>
</gene>
<dbReference type="EMBL" id="UINC01039539">
    <property type="protein sequence ID" value="SVB38165.1"/>
    <property type="molecule type" value="Genomic_DNA"/>
</dbReference>
<dbReference type="Pfam" id="PF03306">
    <property type="entry name" value="AAL_decarboxy"/>
    <property type="match status" value="1"/>
</dbReference>
<dbReference type="Gene3D" id="3.30.1330.80">
    <property type="entry name" value="Hypothetical protein, similar to alpha- acetolactate decarboxylase, domain 2"/>
    <property type="match status" value="1"/>
</dbReference>
<protein>
    <submittedName>
        <fullName evidence="1">Uncharacterized protein</fullName>
    </submittedName>
</protein>
<evidence type="ECO:0000313" key="1">
    <source>
        <dbReference type="EMBL" id="SVB38165.1"/>
    </source>
</evidence>
<dbReference type="GO" id="GO:0047605">
    <property type="term" value="F:acetolactate decarboxylase activity"/>
    <property type="evidence" value="ECO:0007669"/>
    <property type="project" value="InterPro"/>
</dbReference>
<dbReference type="InterPro" id="IPR005128">
    <property type="entry name" value="Acetolactate_a_deCO2ase"/>
</dbReference>